<protein>
    <recommendedName>
        <fullName evidence="2">DUF5667 domain-containing protein</fullName>
    </recommendedName>
</protein>
<evidence type="ECO:0000259" key="2">
    <source>
        <dbReference type="Pfam" id="PF18915"/>
    </source>
</evidence>
<feature type="compositionally biased region" description="Basic and acidic residues" evidence="1">
    <location>
        <begin position="255"/>
        <end position="266"/>
    </location>
</feature>
<feature type="compositionally biased region" description="Pro residues" evidence="1">
    <location>
        <begin position="307"/>
        <end position="317"/>
    </location>
</feature>
<keyword evidence="4" id="KW-1185">Reference proteome</keyword>
<feature type="domain" description="DUF5667" evidence="2">
    <location>
        <begin position="90"/>
        <end position="139"/>
    </location>
</feature>
<dbReference type="RefSeq" id="WP_086784258.1">
    <property type="nucleotide sequence ID" value="NZ_JAGIOO010000001.1"/>
</dbReference>
<feature type="region of interest" description="Disordered" evidence="1">
    <location>
        <begin position="234"/>
        <end position="352"/>
    </location>
</feature>
<dbReference type="Pfam" id="PF18915">
    <property type="entry name" value="DUF5667"/>
    <property type="match status" value="1"/>
</dbReference>
<comment type="caution">
    <text evidence="3">The sequence shown here is derived from an EMBL/GenBank/DDBJ whole genome shotgun (WGS) entry which is preliminary data.</text>
</comment>
<sequence>MSTGEPPPDGSADPSHVLPALAAYEQSLNPTESARERMRARLMAQYPEAVGKARRQRPDPGGRRRLPVVAAGLALLTSLSGMSLLLSQDALPGEALYAVKRTAEGARLGLTFDEAPRARLHLEFAGGRVVELTGLLDQPGTAAADFLRALGDFEADAAAGARLLTELGASSDEGAFAALAAWAGQQQARLRASAPALPGAAQDRLQATLTLLARIQTRANELRQRAGCRAITSGGADDIGALPATGPCAPGPASAREKPPQARPDRGPGGGTTGPGREVLPDPDSPEPTPTPVSPMTGSDTSVTTSTPPPPPSPSPSPSTSTPTRPTSSPVVPSSGVLDLLKLPYGPLGPNR</sequence>
<feature type="compositionally biased region" description="Low complexity" evidence="1">
    <location>
        <begin position="318"/>
        <end position="335"/>
    </location>
</feature>
<reference evidence="3 4" key="1">
    <citation type="submission" date="2021-03" db="EMBL/GenBank/DDBJ databases">
        <title>Sequencing the genomes of 1000 actinobacteria strains.</title>
        <authorList>
            <person name="Klenk H.-P."/>
        </authorList>
    </citation>
    <scope>NUCLEOTIDE SEQUENCE [LARGE SCALE GENOMIC DNA]</scope>
    <source>
        <strain evidence="3 4">DSM 44580</strain>
    </source>
</reference>
<dbReference type="InterPro" id="IPR043725">
    <property type="entry name" value="DUF5667"/>
</dbReference>
<evidence type="ECO:0000313" key="3">
    <source>
        <dbReference type="EMBL" id="MBP2475999.1"/>
    </source>
</evidence>
<name>A0ABS5AHF3_9PSEU</name>
<proteinExistence type="predicted"/>
<evidence type="ECO:0000256" key="1">
    <source>
        <dbReference type="SAM" id="MobiDB-lite"/>
    </source>
</evidence>
<evidence type="ECO:0000313" key="4">
    <source>
        <dbReference type="Proteomes" id="UP001519363"/>
    </source>
</evidence>
<dbReference type="EMBL" id="JAGIOO010000001">
    <property type="protein sequence ID" value="MBP2475999.1"/>
    <property type="molecule type" value="Genomic_DNA"/>
</dbReference>
<gene>
    <name evidence="3" type="ORF">JOF53_004871</name>
</gene>
<organism evidence="3 4">
    <name type="scientific">Crossiella equi</name>
    <dbReference type="NCBI Taxonomy" id="130796"/>
    <lineage>
        <taxon>Bacteria</taxon>
        <taxon>Bacillati</taxon>
        <taxon>Actinomycetota</taxon>
        <taxon>Actinomycetes</taxon>
        <taxon>Pseudonocardiales</taxon>
        <taxon>Pseudonocardiaceae</taxon>
        <taxon>Crossiella</taxon>
    </lineage>
</organism>
<accession>A0ABS5AHF3</accession>
<dbReference type="Proteomes" id="UP001519363">
    <property type="component" value="Unassembled WGS sequence"/>
</dbReference>